<keyword evidence="3" id="KW-0862">Zinc</keyword>
<evidence type="ECO:0000313" key="7">
    <source>
        <dbReference type="EMBL" id="VDK23964.1"/>
    </source>
</evidence>
<evidence type="ECO:0000256" key="4">
    <source>
        <dbReference type="PROSITE-ProRule" id="PRU00134"/>
    </source>
</evidence>
<dbReference type="PANTHER" id="PTHR12298:SF4">
    <property type="entry name" value="PROGRAMMED CELL DEATH PROTEIN 2"/>
    <property type="match status" value="1"/>
</dbReference>
<dbReference type="GO" id="GO:0005737">
    <property type="term" value="C:cytoplasm"/>
    <property type="evidence" value="ECO:0007669"/>
    <property type="project" value="InterPro"/>
</dbReference>
<proteinExistence type="predicted"/>
<dbReference type="WBParaSite" id="TASK_0000193301-mRNA-1">
    <property type="protein sequence ID" value="TASK_0000193301-mRNA-1"/>
    <property type="gene ID" value="TASK_0000193301"/>
</dbReference>
<dbReference type="InterPro" id="IPR002893">
    <property type="entry name" value="Znf_MYND"/>
</dbReference>
<dbReference type="OrthoDB" id="443682at2759"/>
<dbReference type="SUPFAM" id="SSF144232">
    <property type="entry name" value="HIT/MYND zinc finger-like"/>
    <property type="match status" value="1"/>
</dbReference>
<dbReference type="PROSITE" id="PS01360">
    <property type="entry name" value="ZF_MYND_1"/>
    <property type="match status" value="1"/>
</dbReference>
<name>A0A0R3VWY9_TAEAS</name>
<feature type="domain" description="MYND-type" evidence="6">
    <location>
        <begin position="143"/>
        <end position="180"/>
    </location>
</feature>
<keyword evidence="5" id="KW-1133">Transmembrane helix</keyword>
<keyword evidence="5" id="KW-0812">Transmembrane</keyword>
<keyword evidence="1" id="KW-0479">Metal-binding</keyword>
<evidence type="ECO:0000256" key="1">
    <source>
        <dbReference type="ARBA" id="ARBA00022723"/>
    </source>
</evidence>
<keyword evidence="2 4" id="KW-0863">Zinc-finger</keyword>
<dbReference type="AlphaFoldDB" id="A0A0R3VWY9"/>
<evidence type="ECO:0000313" key="8">
    <source>
        <dbReference type="Proteomes" id="UP000282613"/>
    </source>
</evidence>
<accession>A0A0R3VWY9</accession>
<dbReference type="InterPro" id="IPR007320">
    <property type="entry name" value="PDCD2_C"/>
</dbReference>
<dbReference type="PROSITE" id="PS50865">
    <property type="entry name" value="ZF_MYND_2"/>
    <property type="match status" value="1"/>
</dbReference>
<dbReference type="STRING" id="60517.A0A0R3VWY9"/>
<evidence type="ECO:0000256" key="5">
    <source>
        <dbReference type="SAM" id="Phobius"/>
    </source>
</evidence>
<evidence type="ECO:0000259" key="6">
    <source>
        <dbReference type="PROSITE" id="PS50865"/>
    </source>
</evidence>
<dbReference type="GO" id="GO:0008270">
    <property type="term" value="F:zinc ion binding"/>
    <property type="evidence" value="ECO:0007669"/>
    <property type="project" value="UniProtKB-KW"/>
</dbReference>
<dbReference type="Proteomes" id="UP000282613">
    <property type="component" value="Unassembled WGS sequence"/>
</dbReference>
<reference evidence="7 8" key="2">
    <citation type="submission" date="2018-11" db="EMBL/GenBank/DDBJ databases">
        <authorList>
            <consortium name="Pathogen Informatics"/>
        </authorList>
    </citation>
    <scope>NUCLEOTIDE SEQUENCE [LARGE SCALE GENOMIC DNA]</scope>
</reference>
<keyword evidence="5" id="KW-0472">Membrane</keyword>
<organism evidence="9">
    <name type="scientific">Taenia asiatica</name>
    <name type="common">Asian tapeworm</name>
    <dbReference type="NCBI Taxonomy" id="60517"/>
    <lineage>
        <taxon>Eukaryota</taxon>
        <taxon>Metazoa</taxon>
        <taxon>Spiralia</taxon>
        <taxon>Lophotrochozoa</taxon>
        <taxon>Platyhelminthes</taxon>
        <taxon>Cestoda</taxon>
        <taxon>Eucestoda</taxon>
        <taxon>Cyclophyllidea</taxon>
        <taxon>Taeniidae</taxon>
        <taxon>Taenia</taxon>
    </lineage>
</organism>
<dbReference type="Pfam" id="PF04194">
    <property type="entry name" value="PDCD2_C"/>
    <property type="match status" value="2"/>
</dbReference>
<evidence type="ECO:0000313" key="9">
    <source>
        <dbReference type="WBParaSite" id="TASK_0000193301-mRNA-1"/>
    </source>
</evidence>
<feature type="transmembrane region" description="Helical" evidence="5">
    <location>
        <begin position="310"/>
        <end position="327"/>
    </location>
</feature>
<protein>
    <submittedName>
        <fullName evidence="9">MYND-type domain-containing protein</fullName>
    </submittedName>
</protein>
<evidence type="ECO:0000256" key="3">
    <source>
        <dbReference type="ARBA" id="ARBA00022833"/>
    </source>
</evidence>
<dbReference type="Gene3D" id="6.10.140.2220">
    <property type="match status" value="1"/>
</dbReference>
<dbReference type="Pfam" id="PF01753">
    <property type="entry name" value="zf-MYND"/>
    <property type="match status" value="1"/>
</dbReference>
<reference evidence="9" key="1">
    <citation type="submission" date="2017-02" db="UniProtKB">
        <authorList>
            <consortium name="WormBaseParasite"/>
        </authorList>
    </citation>
    <scope>IDENTIFICATION</scope>
</reference>
<gene>
    <name evidence="7" type="ORF">TASK_LOCUS1934</name>
</gene>
<keyword evidence="8" id="KW-1185">Reference proteome</keyword>
<dbReference type="PANTHER" id="PTHR12298">
    <property type="entry name" value="PCDC2 PROGRAMMED CELL DEATH PROTEIN 2 -RELATED"/>
    <property type="match status" value="1"/>
</dbReference>
<dbReference type="EMBL" id="UYRS01000748">
    <property type="protein sequence ID" value="VDK23964.1"/>
    <property type="molecule type" value="Genomic_DNA"/>
</dbReference>
<evidence type="ECO:0000256" key="2">
    <source>
        <dbReference type="ARBA" id="ARBA00022771"/>
    </source>
</evidence>
<sequence length="386" mass="44293">MPSVTLGFIDPRDSWHLVSHLFPDKVGGRPAWLALSHLPGDLECPHCHHRMVFLLQLYSPLDDREDCFHRMLFVFMCKNGSCFLPQNGVKTRPFRVFRSQLPKENPYYSSKPPSESEEVTKESMMELFRSGKAPTVGLTENLCPVCGCPGTKCCVNCNKAYYCSKEHQVIHWKQNHKIYCPDYDYLAEMFQSNSFLLPEFSLASETLDRDGEDTTEVYSSDDECNYEVVEDSEFSSADKEEFKALEEASCKETQEDRYFNRFKEILRKEPDQVVRFDRGGVPLWATPTPIIPPPCVRCGGKRIFEFQVCYHLLLFYFCCVLAFLLQITPQLLSYLKLDKVGEASPDFATVYVFTCENSCPLAFSGGRDNTTTETYVEEFVTFDSVP</sequence>